<protein>
    <submittedName>
        <fullName evidence="3 4">Uncharacterized protein LOC107218174 isoform X1</fullName>
    </submittedName>
</protein>
<feature type="domain" description="F-box" evidence="1">
    <location>
        <begin position="7"/>
        <end position="54"/>
    </location>
</feature>
<dbReference type="RefSeq" id="XP_046596073.1">
    <property type="nucleotide sequence ID" value="XM_046740117.1"/>
</dbReference>
<name>A0ABM3G720_NEOLC</name>
<evidence type="ECO:0000313" key="4">
    <source>
        <dbReference type="RefSeq" id="XP_046596073.1"/>
    </source>
</evidence>
<keyword evidence="2" id="KW-1185">Reference proteome</keyword>
<dbReference type="SUPFAM" id="SSF52047">
    <property type="entry name" value="RNI-like"/>
    <property type="match status" value="1"/>
</dbReference>
<sequence length="649" mass="75460">MSAGPSICHILDFPNEILMKIIFHLNARERVPLGNSCKKLHSLIFEEKKLLRNLDFSKDGRLTSVSDIRQYFDNSKASRYIQRVNLRNVNFIEPEQMLNDYIGNAVNIVDLNISGTRFEDVQGLGYFLKLLPHVKRLSIDWPRRMEDNAEPCCKVLRGPLSKLTYLSIQIWHPPHTKKFVQYLQMCQKLKELRMIGRKSCYVPATDDLPYLNHKKLRSLEIIEFCGPCYGPEKRYFMTLLPELEKWTDFHVPKYYIQNGFYFEKNVPFAKKLRKTNLMKNNPRNIYFGSYFEFGQSVLTERLLTEVIKVTHKDPPKCYCCLSLLHQTDICVIKIEEAKRLLKDPSYELSYLRINHNIKTNCDAHLVVSAFPKLTELILSNITKVSGFVHSRKQLKRKYNKAVKQEGYLTNKNLDSSFSMIVQNSPHLKHLTLDTNNSTIEYEEMWDLNALHLISGWTNLRTLRLSSVPIEDGIFLTEIGRACKHLEILDLYDLGPGDVCCYIDELCQMIADLKNLREFRIHQDNIGEVSQIFVSLANNVQLRKVDVISDGENTTTNNLIPSIEHLLQTCSKLTTFQCIIDEISEADSVKLSTMLRSFKCKPGKRDFQFQVVWTMDLIMDDSEWMMKEDVITEDARLVNFPCDMSMPHHP</sequence>
<dbReference type="PROSITE" id="PS50181">
    <property type="entry name" value="FBOX"/>
    <property type="match status" value="1"/>
</dbReference>
<organism evidence="2 5">
    <name type="scientific">Neodiprion lecontei</name>
    <name type="common">Redheaded pine sawfly</name>
    <dbReference type="NCBI Taxonomy" id="441921"/>
    <lineage>
        <taxon>Eukaryota</taxon>
        <taxon>Metazoa</taxon>
        <taxon>Ecdysozoa</taxon>
        <taxon>Arthropoda</taxon>
        <taxon>Hexapoda</taxon>
        <taxon>Insecta</taxon>
        <taxon>Pterygota</taxon>
        <taxon>Neoptera</taxon>
        <taxon>Endopterygota</taxon>
        <taxon>Hymenoptera</taxon>
        <taxon>Tenthredinoidea</taxon>
        <taxon>Diprionidae</taxon>
        <taxon>Diprioninae</taxon>
        <taxon>Neodiprion</taxon>
    </lineage>
</organism>
<dbReference type="InterPro" id="IPR032675">
    <property type="entry name" value="LRR_dom_sf"/>
</dbReference>
<dbReference type="PANTHER" id="PTHR13318">
    <property type="entry name" value="PARTNER OF PAIRED, ISOFORM B-RELATED"/>
    <property type="match status" value="1"/>
</dbReference>
<evidence type="ECO:0000259" key="1">
    <source>
        <dbReference type="PROSITE" id="PS50181"/>
    </source>
</evidence>
<dbReference type="SUPFAM" id="SSF81383">
    <property type="entry name" value="F-box domain"/>
    <property type="match status" value="1"/>
</dbReference>
<dbReference type="InterPro" id="IPR045627">
    <property type="entry name" value="FBXL18_LRR"/>
</dbReference>
<reference evidence="3 4" key="1">
    <citation type="submission" date="2025-05" db="UniProtKB">
        <authorList>
            <consortium name="RefSeq"/>
        </authorList>
    </citation>
    <scope>IDENTIFICATION</scope>
    <source>
        <tissue evidence="3 4">Thorax and Abdomen</tissue>
    </source>
</reference>
<dbReference type="Proteomes" id="UP000829291">
    <property type="component" value="Chromosome 5"/>
</dbReference>
<dbReference type="InterPro" id="IPR001810">
    <property type="entry name" value="F-box_dom"/>
</dbReference>
<dbReference type="Gene3D" id="3.80.10.10">
    <property type="entry name" value="Ribonuclease Inhibitor"/>
    <property type="match status" value="2"/>
</dbReference>
<dbReference type="RefSeq" id="XP_046596074.1">
    <property type="nucleotide sequence ID" value="XM_046740118.1"/>
</dbReference>
<accession>A0ABM3G720</accession>
<dbReference type="GeneID" id="107218174"/>
<gene>
    <name evidence="3 4 5" type="primary">LOC107218174</name>
</gene>
<evidence type="ECO:0000313" key="5">
    <source>
        <dbReference type="RefSeq" id="XP_046596074.1"/>
    </source>
</evidence>
<dbReference type="Pfam" id="PF19729">
    <property type="entry name" value="LRR_FBXL18"/>
    <property type="match status" value="1"/>
</dbReference>
<proteinExistence type="predicted"/>
<evidence type="ECO:0000313" key="2">
    <source>
        <dbReference type="Proteomes" id="UP000829291"/>
    </source>
</evidence>
<evidence type="ECO:0000313" key="3">
    <source>
        <dbReference type="RefSeq" id="XP_046596072.1"/>
    </source>
</evidence>
<dbReference type="InterPro" id="IPR036047">
    <property type="entry name" value="F-box-like_dom_sf"/>
</dbReference>
<dbReference type="RefSeq" id="XP_046596072.1">
    <property type="nucleotide sequence ID" value="XM_046740116.1"/>
</dbReference>
<dbReference type="Pfam" id="PF00646">
    <property type="entry name" value="F-box"/>
    <property type="match status" value="1"/>
</dbReference>